<evidence type="ECO:0000256" key="2">
    <source>
        <dbReference type="SAM" id="SignalP"/>
    </source>
</evidence>
<gene>
    <name evidence="4" type="primary">oppA</name>
    <name evidence="4" type="ORF">SCORR_v1c04200</name>
</gene>
<dbReference type="SUPFAM" id="SSF53850">
    <property type="entry name" value="Periplasmic binding protein-like II"/>
    <property type="match status" value="1"/>
</dbReference>
<dbReference type="InterPro" id="IPR000914">
    <property type="entry name" value="SBP_5_dom"/>
</dbReference>
<dbReference type="EMBL" id="CP022535">
    <property type="protein sequence ID" value="ASP28194.1"/>
    <property type="molecule type" value="Genomic_DNA"/>
</dbReference>
<keyword evidence="5" id="KW-1185">Reference proteome</keyword>
<feature type="coiled-coil region" evidence="1">
    <location>
        <begin position="471"/>
        <end position="498"/>
    </location>
</feature>
<dbReference type="AlphaFoldDB" id="A0A222EPJ4"/>
<dbReference type="Pfam" id="PF00496">
    <property type="entry name" value="SBP_bac_5"/>
    <property type="match status" value="1"/>
</dbReference>
<name>A0A222EPJ4_9MOLU</name>
<protein>
    <submittedName>
        <fullName evidence="4">Oligopeptide ABC transporter substrate-binding protein</fullName>
    </submittedName>
</protein>
<keyword evidence="1" id="KW-0175">Coiled coil</keyword>
<proteinExistence type="predicted"/>
<accession>A0A222EPJ4</accession>
<dbReference type="Gene3D" id="3.90.76.10">
    <property type="entry name" value="Dipeptide-binding Protein, Domain 1"/>
    <property type="match status" value="1"/>
</dbReference>
<sequence length="787" mass="89149">MKRLLISLMSLSLVSTLSTGLVVSCGKDIDPDSTYKTVLTNVEHWVTAKTMSEGDYYTLANTNATPLAGDEYGRVFGDLFLPKKEYSNSDPTIGWHDEAKKEWKYQLRSDAKWYRYNGEVVRNITVNDFVNTARFVLNPMNASPVYNLWADFIKGAKEINTEALAQKDKDDYDFDKIFDNMSKSGGLGIEANSNDNTVKFTLTKNTPYFESLLTYGVFAPLHDEVLVNPNIDKDYKLGYYSGAFLPTNYVQDSTLILDKNNDYYFANKTEVNRIRELKVSNVTPSTARTLFESNQKTLSGFVVSINDAQGWEKYVGDPENPNKSDGMTRYPDRGGGLGSWFLMFNYLNQDYYGADPTKQKEAILKSKLLQMKEVRAYISETLDRSQWAKYYSSIYDGTSDISSQLRNTFVPPTFVSGEDGKDYIDYFVDSLNSQEGFDADKTQEGKQEATRELLLDGSDFTRSMGLGASSLKDASKLSSQLTKKAQELRKLLKESKDEDIKSYFANDNASVQLIDYESPDIKTSVGQNIGLMYQKFNDIENNPLKVNVTYAASDQEYTSKSTSGYSDISLSGWNPDYADPMTYLSTIKMDGDYEGYLRMGKLFNYSTYEEASNGGKLDASAAFQALSNAASLNVNSAIKELYSKVILKDKNDSGSGQAISSLFEDRFNYTKQLVEADNKLTSVNSDRYKEFSKLEAQTFYSDYYAIPLLKTKPKYQFQVTYTLPYQLSSYAYGVSSNKYFNMKMTSVLLPYDELAKKQEVFFKELDEVKSDKLSHIDSYVWDKKADF</sequence>
<feature type="signal peptide" evidence="2">
    <location>
        <begin position="1"/>
        <end position="19"/>
    </location>
</feature>
<dbReference type="PROSITE" id="PS51257">
    <property type="entry name" value="PROKAR_LIPOPROTEIN"/>
    <property type="match status" value="1"/>
</dbReference>
<reference evidence="4 5" key="1">
    <citation type="submission" date="2017-07" db="EMBL/GenBank/DDBJ databases">
        <title>Complete genome sequence of Spiroplasma corruscae EC-1 (DSM 19793).</title>
        <authorList>
            <person name="Tsai Y.-M."/>
            <person name="Lo W.-S."/>
            <person name="Kuo C.-H."/>
        </authorList>
    </citation>
    <scope>NUCLEOTIDE SEQUENCE [LARGE SCALE GENOMIC DNA]</scope>
    <source>
        <strain evidence="4 5">EC-1</strain>
    </source>
</reference>
<dbReference type="RefSeq" id="WP_094048704.1">
    <property type="nucleotide sequence ID" value="NZ_CP022535.1"/>
</dbReference>
<evidence type="ECO:0000313" key="4">
    <source>
        <dbReference type="EMBL" id="ASP28194.1"/>
    </source>
</evidence>
<dbReference type="Proteomes" id="UP000203229">
    <property type="component" value="Chromosome"/>
</dbReference>
<dbReference type="Gene3D" id="3.10.105.10">
    <property type="entry name" value="Dipeptide-binding Protein, Domain 3"/>
    <property type="match status" value="1"/>
</dbReference>
<feature type="chain" id="PRO_5012149178" evidence="2">
    <location>
        <begin position="20"/>
        <end position="787"/>
    </location>
</feature>
<evidence type="ECO:0000313" key="5">
    <source>
        <dbReference type="Proteomes" id="UP000203229"/>
    </source>
</evidence>
<feature type="domain" description="Solute-binding protein family 5" evidence="3">
    <location>
        <begin position="95"/>
        <end position="588"/>
    </location>
</feature>
<dbReference type="KEGG" id="scou:SCORR_v1c04200"/>
<keyword evidence="2" id="KW-0732">Signal</keyword>
<organism evidence="4 5">
    <name type="scientific">Spiroplasma corruscae</name>
    <dbReference type="NCBI Taxonomy" id="216934"/>
    <lineage>
        <taxon>Bacteria</taxon>
        <taxon>Bacillati</taxon>
        <taxon>Mycoplasmatota</taxon>
        <taxon>Mollicutes</taxon>
        <taxon>Entomoplasmatales</taxon>
        <taxon>Spiroplasmataceae</taxon>
        <taxon>Spiroplasma</taxon>
    </lineage>
</organism>
<evidence type="ECO:0000259" key="3">
    <source>
        <dbReference type="Pfam" id="PF00496"/>
    </source>
</evidence>
<evidence type="ECO:0000256" key="1">
    <source>
        <dbReference type="SAM" id="Coils"/>
    </source>
</evidence>
<dbReference type="OrthoDB" id="9801912at2"/>